<dbReference type="AlphaFoldDB" id="A0ABD1G4F5"/>
<name>A0ABD1G4F5_SALDI</name>
<protein>
    <recommendedName>
        <fullName evidence="2">Calmodulin-binding domain-containing protein</fullName>
    </recommendedName>
</protein>
<feature type="compositionally biased region" description="Polar residues" evidence="1">
    <location>
        <begin position="342"/>
        <end position="351"/>
    </location>
</feature>
<feature type="compositionally biased region" description="Basic and acidic residues" evidence="1">
    <location>
        <begin position="223"/>
        <end position="281"/>
    </location>
</feature>
<dbReference type="PANTHER" id="PTHR33349">
    <property type="entry name" value="EMB|CAB62594.1"/>
    <property type="match status" value="1"/>
</dbReference>
<evidence type="ECO:0000313" key="4">
    <source>
        <dbReference type="Proteomes" id="UP001567538"/>
    </source>
</evidence>
<dbReference type="Pfam" id="PF07839">
    <property type="entry name" value="CaM_binding"/>
    <property type="match status" value="1"/>
</dbReference>
<evidence type="ECO:0000259" key="2">
    <source>
        <dbReference type="SMART" id="SM01054"/>
    </source>
</evidence>
<dbReference type="EMBL" id="JBEAFC010000010">
    <property type="protein sequence ID" value="KAL1538757.1"/>
    <property type="molecule type" value="Genomic_DNA"/>
</dbReference>
<feature type="compositionally biased region" description="Low complexity" evidence="1">
    <location>
        <begin position="391"/>
        <end position="407"/>
    </location>
</feature>
<keyword evidence="4" id="KW-1185">Reference proteome</keyword>
<sequence length="775" mass="83885">MAEASDDSLVTPTKNDGSVNNDSSGDQDSASNGRITDAHNLRASVGSLGREHSSLRSSADKLGSANGNQKVVPHYLRASTGSCHDFCKFGKHHSDESKARKPFRKRIAKLSPDQIPVEIRVASDKKKKEIVLSGEEAREVAAGGKKKEVVFAGGKKKEVVAAGGKKKEEVVAGGKKKKEVFLSGEEEEREVVTSGKVKREVVADGKKKEVVVAGDKKKEKVVAGDEKKEEVALSDEEKREVVESDKKKEEVVTGEEKKEEMVAGDEKREEVVAGDEKKEEVVASDEIMEEVVSGVETKDEFVNHEPPIEAKVRSSGLKSSLDTKSYPSKPKISLSKEKATKHTPSTYTKNTSPSVPSSNSQSDLRKPKLSTYTKMYSSKQNGSSCSKTLLPKCKSSSAKKSPSVDPPEIVKSVFFPYTEVEDSVKQGSSTDDKISRTEKKATSAPKQRSSPVKLKPVKVKPSYSPNDSDGMHGKGRSNSNVQTDRKLMTAKASAKKILTPPSATLLSKLPLKKTAEINSGRRGNLKLVSPLTDRNRIRRVNTKASGSEKVTEKKLYVIRVGAGNNASVSISGDNVMSSPLSPLSAESSSHGKSVSLSSHEDDNSEVEESSVKTHKLISKNSLKTVIEAPVKEKPKKAVRKSRLVVAGDKHISPVKVKFRMGKVVELQSDNNTPRKLTFRRARVLGVEESNLRRKTTKKAGVTSDTAGTGVLPQKVVLKHQNVQGKKDAQGLLNNVIEETASKLAVSRKSKVKALVGAFETVISLHESKPSTQVSS</sequence>
<dbReference type="PANTHER" id="PTHR33349:SF1">
    <property type="entry name" value="EMB|CAB62594.1"/>
    <property type="match status" value="1"/>
</dbReference>
<reference evidence="3 4" key="1">
    <citation type="submission" date="2024-06" db="EMBL/GenBank/DDBJ databases">
        <title>A chromosome level genome sequence of Diviner's sage (Salvia divinorum).</title>
        <authorList>
            <person name="Ford S.A."/>
            <person name="Ro D.-K."/>
            <person name="Ness R.W."/>
            <person name="Phillips M.A."/>
        </authorList>
    </citation>
    <scope>NUCLEOTIDE SEQUENCE [LARGE SCALE GENOMIC DNA]</scope>
    <source>
        <strain evidence="3">SAF-2024a</strain>
        <tissue evidence="3">Leaf</tissue>
    </source>
</reference>
<feature type="compositionally biased region" description="Polar residues" evidence="1">
    <location>
        <begin position="316"/>
        <end position="326"/>
    </location>
</feature>
<evidence type="ECO:0000313" key="3">
    <source>
        <dbReference type="EMBL" id="KAL1538757.1"/>
    </source>
</evidence>
<feature type="compositionally biased region" description="Low complexity" evidence="1">
    <location>
        <begin position="577"/>
        <end position="597"/>
    </location>
</feature>
<accession>A0ABD1G4F5</accession>
<organism evidence="3 4">
    <name type="scientific">Salvia divinorum</name>
    <name type="common">Maria pastora</name>
    <name type="synonym">Diviner's sage</name>
    <dbReference type="NCBI Taxonomy" id="28513"/>
    <lineage>
        <taxon>Eukaryota</taxon>
        <taxon>Viridiplantae</taxon>
        <taxon>Streptophyta</taxon>
        <taxon>Embryophyta</taxon>
        <taxon>Tracheophyta</taxon>
        <taxon>Spermatophyta</taxon>
        <taxon>Magnoliopsida</taxon>
        <taxon>eudicotyledons</taxon>
        <taxon>Gunneridae</taxon>
        <taxon>Pentapetalae</taxon>
        <taxon>asterids</taxon>
        <taxon>lamiids</taxon>
        <taxon>Lamiales</taxon>
        <taxon>Lamiaceae</taxon>
        <taxon>Nepetoideae</taxon>
        <taxon>Mentheae</taxon>
        <taxon>Salviinae</taxon>
        <taxon>Salvia</taxon>
        <taxon>Salvia subgen. Calosphace</taxon>
    </lineage>
</organism>
<feature type="compositionally biased region" description="Low complexity" evidence="1">
    <location>
        <begin position="352"/>
        <end position="362"/>
    </location>
</feature>
<feature type="region of interest" description="Disordered" evidence="1">
    <location>
        <begin position="421"/>
        <end position="495"/>
    </location>
</feature>
<feature type="compositionally biased region" description="Basic and acidic residues" evidence="1">
    <location>
        <begin position="296"/>
        <end position="312"/>
    </location>
</feature>
<feature type="region of interest" description="Disordered" evidence="1">
    <location>
        <begin position="568"/>
        <end position="614"/>
    </location>
</feature>
<dbReference type="Proteomes" id="UP001567538">
    <property type="component" value="Unassembled WGS sequence"/>
</dbReference>
<feature type="domain" description="Calmodulin-binding" evidence="2">
    <location>
        <begin position="652"/>
        <end position="763"/>
    </location>
</feature>
<feature type="region of interest" description="Disordered" evidence="1">
    <location>
        <begin position="223"/>
        <end position="408"/>
    </location>
</feature>
<feature type="compositionally biased region" description="Polar residues" evidence="1">
    <location>
        <begin position="8"/>
        <end position="34"/>
    </location>
</feature>
<feature type="region of interest" description="Disordered" evidence="1">
    <location>
        <begin position="1"/>
        <end position="68"/>
    </location>
</feature>
<comment type="caution">
    <text evidence="3">The sequence shown here is derived from an EMBL/GenBank/DDBJ whole genome shotgun (WGS) entry which is preliminary data.</text>
</comment>
<feature type="compositionally biased region" description="Polar residues" evidence="1">
    <location>
        <begin position="370"/>
        <end position="387"/>
    </location>
</feature>
<evidence type="ECO:0000256" key="1">
    <source>
        <dbReference type="SAM" id="MobiDB-lite"/>
    </source>
</evidence>
<feature type="compositionally biased region" description="Basic and acidic residues" evidence="1">
    <location>
        <begin position="430"/>
        <end position="441"/>
    </location>
</feature>
<dbReference type="SMART" id="SM01054">
    <property type="entry name" value="CaM_binding"/>
    <property type="match status" value="1"/>
</dbReference>
<feature type="compositionally biased region" description="Low complexity" evidence="1">
    <location>
        <begin position="449"/>
        <end position="465"/>
    </location>
</feature>
<gene>
    <name evidence="3" type="ORF">AAHA92_27463</name>
</gene>
<dbReference type="InterPro" id="IPR012417">
    <property type="entry name" value="CaM-bd_dom_pln"/>
</dbReference>
<proteinExistence type="predicted"/>